<organism evidence="1 2">
    <name type="scientific">Globodera rostochiensis</name>
    <name type="common">Golden nematode worm</name>
    <name type="synonym">Heterodera rostochiensis</name>
    <dbReference type="NCBI Taxonomy" id="31243"/>
    <lineage>
        <taxon>Eukaryota</taxon>
        <taxon>Metazoa</taxon>
        <taxon>Ecdysozoa</taxon>
        <taxon>Nematoda</taxon>
        <taxon>Chromadorea</taxon>
        <taxon>Rhabditida</taxon>
        <taxon>Tylenchina</taxon>
        <taxon>Tylenchomorpha</taxon>
        <taxon>Tylenchoidea</taxon>
        <taxon>Heteroderidae</taxon>
        <taxon>Heteroderinae</taxon>
        <taxon>Globodera</taxon>
    </lineage>
</organism>
<proteinExistence type="predicted"/>
<evidence type="ECO:0000313" key="1">
    <source>
        <dbReference type="Proteomes" id="UP000887572"/>
    </source>
</evidence>
<dbReference type="WBParaSite" id="Gr19_v10_g6116.t1">
    <property type="protein sequence ID" value="Gr19_v10_g6116.t1"/>
    <property type="gene ID" value="Gr19_v10_g6116"/>
</dbReference>
<reference evidence="2" key="1">
    <citation type="submission" date="2022-11" db="UniProtKB">
        <authorList>
            <consortium name="WormBaseParasite"/>
        </authorList>
    </citation>
    <scope>IDENTIFICATION</scope>
</reference>
<dbReference type="AlphaFoldDB" id="A0A914I090"/>
<name>A0A914I090_GLORO</name>
<accession>A0A914I090</accession>
<dbReference type="Proteomes" id="UP000887572">
    <property type="component" value="Unplaced"/>
</dbReference>
<keyword evidence="1" id="KW-1185">Reference proteome</keyword>
<protein>
    <submittedName>
        <fullName evidence="2">Uncharacterized protein</fullName>
    </submittedName>
</protein>
<evidence type="ECO:0000313" key="2">
    <source>
        <dbReference type="WBParaSite" id="Gr19_v10_g6116.t1"/>
    </source>
</evidence>
<sequence length="74" mass="8043">MAKPRKALWLSPENVDTFVMCTIKGSPGIDGYTEFDKNDSCTRPQLRAKMADYDMSGAELKALGEGSPNSSAIE</sequence>